<reference evidence="3" key="2">
    <citation type="submission" date="2021-09" db="EMBL/GenBank/DDBJ databases">
        <authorList>
            <person name="Gilroy R."/>
        </authorList>
    </citation>
    <scope>NUCLEOTIDE SEQUENCE</scope>
    <source>
        <strain evidence="3">CHK121-7720</strain>
    </source>
</reference>
<dbReference type="InterPro" id="IPR019079">
    <property type="entry name" value="Capsule_synth_CapA"/>
</dbReference>
<dbReference type="AlphaFoldDB" id="A0A921SUD9"/>
<accession>A0A921SUD9</accession>
<dbReference type="SMART" id="SM00854">
    <property type="entry name" value="PGA_cap"/>
    <property type="match status" value="1"/>
</dbReference>
<sequence>MTGLVTFLAPLLLGQTPVIPTTEVSLLFAGDAMQHQAQIASARTGDDYDYTACFEWIAPEVTAADYAVVNLEAPAGGAPYTGYPCFSAPDEFPVALQEAGFDLFLTANNHCLDRQSRGARRTLHLLDSIGVDHMGTYDSATSLNRFHPFVTNVKGIRIAFLNYTYGTNGFVPTPPLIVNYIERQRIRRDIRRAKELRAELIVACLHWGDEYQLLPNSRQKELADLLVDEGVQLVIGAHPHVIQPMELRHDGQGNPRALVVYSLGNFISNMKTRDTVGGALVKVTVTRNAMNRVALQSAQYTLVYTRRPVTPHDPFVVVPAEQEVRNHPQRPHLKGFLQKAREIFSRYNQGVKEYFIEKTNE</sequence>
<evidence type="ECO:0000313" key="3">
    <source>
        <dbReference type="EMBL" id="HJG88508.1"/>
    </source>
</evidence>
<dbReference type="Gene3D" id="3.60.21.10">
    <property type="match status" value="1"/>
</dbReference>
<feature type="domain" description="Capsule synthesis protein CapA" evidence="2">
    <location>
        <begin position="25"/>
        <end position="270"/>
    </location>
</feature>
<name>A0A921SUD9_9BACT</name>
<comment type="similarity">
    <text evidence="1">Belongs to the CapA family.</text>
</comment>
<dbReference type="RefSeq" id="WP_273305550.1">
    <property type="nucleotide sequence ID" value="NZ_DYUD01000011.1"/>
</dbReference>
<proteinExistence type="inferred from homology"/>
<dbReference type="PANTHER" id="PTHR33393:SF12">
    <property type="entry name" value="CAPSULE BIOSYNTHESIS PROTEIN CAPA"/>
    <property type="match status" value="1"/>
</dbReference>
<dbReference type="SUPFAM" id="SSF56300">
    <property type="entry name" value="Metallo-dependent phosphatases"/>
    <property type="match status" value="1"/>
</dbReference>
<dbReference type="InterPro" id="IPR052169">
    <property type="entry name" value="CW_Biosynth-Accessory"/>
</dbReference>
<evidence type="ECO:0000313" key="4">
    <source>
        <dbReference type="Proteomes" id="UP000757103"/>
    </source>
</evidence>
<dbReference type="EMBL" id="DYUD01000011">
    <property type="protein sequence ID" value="HJG88508.1"/>
    <property type="molecule type" value="Genomic_DNA"/>
</dbReference>
<gene>
    <name evidence="3" type="ORF">K8U91_03390</name>
</gene>
<dbReference type="Proteomes" id="UP000757103">
    <property type="component" value="Unassembled WGS sequence"/>
</dbReference>
<dbReference type="CDD" id="cd07381">
    <property type="entry name" value="MPP_CapA"/>
    <property type="match status" value="1"/>
</dbReference>
<protein>
    <submittedName>
        <fullName evidence="3">CapA family protein</fullName>
    </submittedName>
</protein>
<dbReference type="InterPro" id="IPR029052">
    <property type="entry name" value="Metallo-depent_PP-like"/>
</dbReference>
<reference evidence="3" key="1">
    <citation type="journal article" date="2021" name="PeerJ">
        <title>Extensive microbial diversity within the chicken gut microbiome revealed by metagenomics and culture.</title>
        <authorList>
            <person name="Gilroy R."/>
            <person name="Ravi A."/>
            <person name="Getino M."/>
            <person name="Pursley I."/>
            <person name="Horton D.L."/>
            <person name="Alikhan N.F."/>
            <person name="Baker D."/>
            <person name="Gharbi K."/>
            <person name="Hall N."/>
            <person name="Watson M."/>
            <person name="Adriaenssens E.M."/>
            <person name="Foster-Nyarko E."/>
            <person name="Jarju S."/>
            <person name="Secka A."/>
            <person name="Antonio M."/>
            <person name="Oren A."/>
            <person name="Chaudhuri R.R."/>
            <person name="La Ragione R."/>
            <person name="Hildebrand F."/>
            <person name="Pallen M.J."/>
        </authorList>
    </citation>
    <scope>NUCLEOTIDE SEQUENCE</scope>
    <source>
        <strain evidence="3">CHK121-7720</strain>
    </source>
</reference>
<comment type="caution">
    <text evidence="3">The sequence shown here is derived from an EMBL/GenBank/DDBJ whole genome shotgun (WGS) entry which is preliminary data.</text>
</comment>
<evidence type="ECO:0000259" key="2">
    <source>
        <dbReference type="SMART" id="SM00854"/>
    </source>
</evidence>
<dbReference type="PANTHER" id="PTHR33393">
    <property type="entry name" value="POLYGLUTAMINE SYNTHESIS ACCESSORY PROTEIN RV0574C-RELATED"/>
    <property type="match status" value="1"/>
</dbReference>
<evidence type="ECO:0000256" key="1">
    <source>
        <dbReference type="ARBA" id="ARBA00005662"/>
    </source>
</evidence>
<dbReference type="Pfam" id="PF09587">
    <property type="entry name" value="PGA_cap"/>
    <property type="match status" value="1"/>
</dbReference>
<organism evidence="3 4">
    <name type="scientific">Barnesiella viscericola</name>
    <dbReference type="NCBI Taxonomy" id="397865"/>
    <lineage>
        <taxon>Bacteria</taxon>
        <taxon>Pseudomonadati</taxon>
        <taxon>Bacteroidota</taxon>
        <taxon>Bacteroidia</taxon>
        <taxon>Bacteroidales</taxon>
        <taxon>Barnesiellaceae</taxon>
        <taxon>Barnesiella</taxon>
    </lineage>
</organism>